<evidence type="ECO:0000313" key="2">
    <source>
        <dbReference type="Proteomes" id="UP000626109"/>
    </source>
</evidence>
<dbReference type="EMBL" id="CAJNNW010029114">
    <property type="protein sequence ID" value="CAE8699060.1"/>
    <property type="molecule type" value="Genomic_DNA"/>
</dbReference>
<name>A0A813K7F6_POLGL</name>
<accession>A0A813K7F6</accession>
<comment type="caution">
    <text evidence="1">The sequence shown here is derived from an EMBL/GenBank/DDBJ whole genome shotgun (WGS) entry which is preliminary data.</text>
</comment>
<evidence type="ECO:0000313" key="1">
    <source>
        <dbReference type="EMBL" id="CAE8699060.1"/>
    </source>
</evidence>
<organism evidence="1 2">
    <name type="scientific">Polarella glacialis</name>
    <name type="common">Dinoflagellate</name>
    <dbReference type="NCBI Taxonomy" id="89957"/>
    <lineage>
        <taxon>Eukaryota</taxon>
        <taxon>Sar</taxon>
        <taxon>Alveolata</taxon>
        <taxon>Dinophyceae</taxon>
        <taxon>Suessiales</taxon>
        <taxon>Suessiaceae</taxon>
        <taxon>Polarella</taxon>
    </lineage>
</organism>
<proteinExistence type="predicted"/>
<dbReference type="Proteomes" id="UP000626109">
    <property type="component" value="Unassembled WGS sequence"/>
</dbReference>
<sequence length="108" mass="12102">VSTVRRTLSAMASKDEAFMKLLGDVGLVPMTGQFWEYNLPKKMLGLTNEIFEMHASSNTSALADNEALKLYTDICQTILGENKTCPEKQWVAEGAQWAVSRERILQHP</sequence>
<protein>
    <submittedName>
        <fullName evidence="1">Uncharacterized protein</fullName>
    </submittedName>
</protein>
<gene>
    <name evidence="1" type="ORF">PGLA2088_LOCUS31001</name>
</gene>
<feature type="non-terminal residue" evidence="1">
    <location>
        <position position="1"/>
    </location>
</feature>
<reference evidence="1" key="1">
    <citation type="submission" date="2021-02" db="EMBL/GenBank/DDBJ databases">
        <authorList>
            <person name="Dougan E. K."/>
            <person name="Rhodes N."/>
            <person name="Thang M."/>
            <person name="Chan C."/>
        </authorList>
    </citation>
    <scope>NUCLEOTIDE SEQUENCE</scope>
</reference>
<dbReference type="AlphaFoldDB" id="A0A813K7F6"/>
<feature type="non-terminal residue" evidence="1">
    <location>
        <position position="108"/>
    </location>
</feature>